<protein>
    <submittedName>
        <fullName evidence="1">Uncharacterized protein</fullName>
    </submittedName>
</protein>
<keyword evidence="2" id="KW-1185">Reference proteome</keyword>
<name>A0ACC2VGM2_9TREE</name>
<dbReference type="Proteomes" id="UP001241377">
    <property type="component" value="Unassembled WGS sequence"/>
</dbReference>
<comment type="caution">
    <text evidence="1">The sequence shown here is derived from an EMBL/GenBank/DDBJ whole genome shotgun (WGS) entry which is preliminary data.</text>
</comment>
<gene>
    <name evidence="1" type="ORF">QFC19_006532</name>
</gene>
<accession>A0ACC2VGM2</accession>
<reference evidence="1" key="1">
    <citation type="submission" date="2023-04" db="EMBL/GenBank/DDBJ databases">
        <title>Draft Genome sequencing of Naganishia species isolated from polar environments using Oxford Nanopore Technology.</title>
        <authorList>
            <person name="Leo P."/>
            <person name="Venkateswaran K."/>
        </authorList>
    </citation>
    <scope>NUCLEOTIDE SEQUENCE</scope>
    <source>
        <strain evidence="1">MNA-CCFEE 5261</strain>
    </source>
</reference>
<organism evidence="1 2">
    <name type="scientific">Naganishia cerealis</name>
    <dbReference type="NCBI Taxonomy" id="610337"/>
    <lineage>
        <taxon>Eukaryota</taxon>
        <taxon>Fungi</taxon>
        <taxon>Dikarya</taxon>
        <taxon>Basidiomycota</taxon>
        <taxon>Agaricomycotina</taxon>
        <taxon>Tremellomycetes</taxon>
        <taxon>Filobasidiales</taxon>
        <taxon>Filobasidiaceae</taxon>
        <taxon>Naganishia</taxon>
    </lineage>
</organism>
<proteinExistence type="predicted"/>
<evidence type="ECO:0000313" key="2">
    <source>
        <dbReference type="Proteomes" id="UP001241377"/>
    </source>
</evidence>
<dbReference type="EMBL" id="JASBWR010000080">
    <property type="protein sequence ID" value="KAJ9097981.1"/>
    <property type="molecule type" value="Genomic_DNA"/>
</dbReference>
<sequence length="322" mass="36123">MPLESVIQAAGHDGCEVSGAVFIKSTTEQEVQFYRDALVGDSQLDGTILLHWMPVMMGTLTPGNLHGIEGAEKPVLGLDVTDHINSSVSNEKVKIVLQNLYHGFSHPSILDIKLGKVLTDNTVTPEKAHRLAKVSSTTTSGSLGFRICGMKLWGKDVEELPQIYPNMKDHITNDNDYLSFDKFFGRSLTDSTMEQAMHVFFSAIPAKHRLKVINRFHQRLQLLYNCLLDAEVRIFSGSLLFIYESDPHRWTLVENYDEADPLLYGLPDDSDEEDTSEQNDAPLSKLNMIDFAHATHTKGKGYDENIVDAVENLIDLFDRILQ</sequence>
<evidence type="ECO:0000313" key="1">
    <source>
        <dbReference type="EMBL" id="KAJ9097981.1"/>
    </source>
</evidence>